<dbReference type="AlphaFoldDB" id="A0A2H6KA04"/>
<proteinExistence type="inferred from homology"/>
<keyword evidence="4" id="KW-1185">Reference proteome</keyword>
<dbReference type="Pfam" id="PF03134">
    <property type="entry name" value="TB2_DP1_HVA22"/>
    <property type="match status" value="1"/>
</dbReference>
<evidence type="ECO:0000256" key="1">
    <source>
        <dbReference type="RuleBase" id="RU362006"/>
    </source>
</evidence>
<dbReference type="EMBL" id="BDSA01000001">
    <property type="protein sequence ID" value="GBE59815.1"/>
    <property type="molecule type" value="Genomic_DNA"/>
</dbReference>
<dbReference type="OrthoDB" id="10009287at2759"/>
<keyword evidence="2" id="KW-1133">Transmembrane helix</keyword>
<dbReference type="GeneID" id="39873585"/>
<dbReference type="PANTHER" id="PTHR12300:SF117">
    <property type="entry name" value="LP05237P-RELATED"/>
    <property type="match status" value="1"/>
</dbReference>
<keyword evidence="2" id="KW-0812">Transmembrane</keyword>
<dbReference type="RefSeq" id="XP_028866058.1">
    <property type="nucleotide sequence ID" value="XM_029010225.1"/>
</dbReference>
<organism evidence="3 4">
    <name type="scientific">Babesia ovata</name>
    <dbReference type="NCBI Taxonomy" id="189622"/>
    <lineage>
        <taxon>Eukaryota</taxon>
        <taxon>Sar</taxon>
        <taxon>Alveolata</taxon>
        <taxon>Apicomplexa</taxon>
        <taxon>Aconoidasida</taxon>
        <taxon>Piroplasmida</taxon>
        <taxon>Babesiidae</taxon>
        <taxon>Babesia</taxon>
    </lineage>
</organism>
<evidence type="ECO:0000256" key="2">
    <source>
        <dbReference type="SAM" id="Phobius"/>
    </source>
</evidence>
<comment type="caution">
    <text evidence="3">The sequence shown here is derived from an EMBL/GenBank/DDBJ whole genome shotgun (WGS) entry which is preliminary data.</text>
</comment>
<evidence type="ECO:0000313" key="3">
    <source>
        <dbReference type="EMBL" id="GBE59815.1"/>
    </source>
</evidence>
<gene>
    <name evidence="3" type="ORF">BOVATA_013080</name>
</gene>
<protein>
    <submittedName>
        <fullName evidence="3">TB2 HVA22 domain-containing protein</fullName>
    </submittedName>
</protein>
<dbReference type="Proteomes" id="UP000236319">
    <property type="component" value="Unassembled WGS sequence"/>
</dbReference>
<keyword evidence="2" id="KW-0472">Membrane</keyword>
<feature type="transmembrane region" description="Helical" evidence="2">
    <location>
        <begin position="58"/>
        <end position="79"/>
    </location>
</feature>
<dbReference type="GO" id="GO:0016020">
    <property type="term" value="C:membrane"/>
    <property type="evidence" value="ECO:0007669"/>
    <property type="project" value="UniProtKB-SubCell"/>
</dbReference>
<evidence type="ECO:0000313" key="4">
    <source>
        <dbReference type="Proteomes" id="UP000236319"/>
    </source>
</evidence>
<sequence length="159" mass="18800">MAISLLSTPTYWILNLALCVLYPGYKTFTHLYHGLLSSDEDANTEDPRTNCGLFAHHILYWTIFFLFLKLETYFLVYLIPYFPMFYELKLLGFYWLSSYEFKGAGYLFHRFMMKHMLHTSRLIQQELDTKLTPSHRKMISDISRHLGSVEDVQFVSAES</sequence>
<dbReference type="PANTHER" id="PTHR12300">
    <property type="entry name" value="HVA22-LIKE PROTEINS"/>
    <property type="match status" value="1"/>
</dbReference>
<comment type="similarity">
    <text evidence="1">Belongs to the DP1 family.</text>
</comment>
<dbReference type="InterPro" id="IPR004345">
    <property type="entry name" value="TB2_DP1_HVA22"/>
</dbReference>
<comment type="subcellular location">
    <subcellularLocation>
        <location evidence="1">Membrane</location>
        <topology evidence="1">Multi-pass membrane protein</topology>
    </subcellularLocation>
</comment>
<dbReference type="VEuPathDB" id="PiroplasmaDB:BOVATA_013080"/>
<reference evidence="3 4" key="1">
    <citation type="journal article" date="2017" name="BMC Genomics">
        <title>Whole-genome assembly of Babesia ovata and comparative genomics between closely related pathogens.</title>
        <authorList>
            <person name="Yamagishi J."/>
            <person name="Asada M."/>
            <person name="Hakimi H."/>
            <person name="Tanaka T.Q."/>
            <person name="Sugimoto C."/>
            <person name="Kawazu S."/>
        </authorList>
    </citation>
    <scope>NUCLEOTIDE SEQUENCE [LARGE SCALE GENOMIC DNA]</scope>
    <source>
        <strain evidence="3 4">Miyake</strain>
    </source>
</reference>
<name>A0A2H6KA04_9APIC</name>
<accession>A0A2H6KA04</accession>